<comment type="caution">
    <text evidence="2">The sequence shown here is derived from an EMBL/GenBank/DDBJ whole genome shotgun (WGS) entry which is preliminary data.</text>
</comment>
<protein>
    <submittedName>
        <fullName evidence="2">Uncharacterized protein</fullName>
    </submittedName>
</protein>
<proteinExistence type="predicted"/>
<dbReference type="AlphaFoldDB" id="A0A812I9N7"/>
<dbReference type="PANTHER" id="PTHR21228:SF40">
    <property type="entry name" value="LD45607P"/>
    <property type="match status" value="1"/>
</dbReference>
<dbReference type="GO" id="GO:0035770">
    <property type="term" value="C:ribonucleoprotein granule"/>
    <property type="evidence" value="ECO:0007669"/>
    <property type="project" value="TreeGrafter"/>
</dbReference>
<dbReference type="GO" id="GO:0005759">
    <property type="term" value="C:mitochondrial matrix"/>
    <property type="evidence" value="ECO:0007669"/>
    <property type="project" value="TreeGrafter"/>
</dbReference>
<feature type="region of interest" description="Disordered" evidence="1">
    <location>
        <begin position="887"/>
        <end position="911"/>
    </location>
</feature>
<dbReference type="PANTHER" id="PTHR21228">
    <property type="entry name" value="FAST LEU-RICH DOMAIN-CONTAINING"/>
    <property type="match status" value="1"/>
</dbReference>
<dbReference type="InterPro" id="IPR050870">
    <property type="entry name" value="FAST_kinase"/>
</dbReference>
<accession>A0A812I9N7</accession>
<dbReference type="GO" id="GO:0044528">
    <property type="term" value="P:regulation of mitochondrial mRNA stability"/>
    <property type="evidence" value="ECO:0007669"/>
    <property type="project" value="TreeGrafter"/>
</dbReference>
<reference evidence="2" key="1">
    <citation type="submission" date="2021-02" db="EMBL/GenBank/DDBJ databases">
        <authorList>
            <person name="Dougan E. K."/>
            <person name="Rhodes N."/>
            <person name="Thang M."/>
            <person name="Chan C."/>
        </authorList>
    </citation>
    <scope>NUCLEOTIDE SEQUENCE</scope>
</reference>
<evidence type="ECO:0000313" key="2">
    <source>
        <dbReference type="EMBL" id="CAE7026989.1"/>
    </source>
</evidence>
<gene>
    <name evidence="2" type="ORF">SNAT2548_LOCUS3293</name>
</gene>
<keyword evidence="3" id="KW-1185">Reference proteome</keyword>
<sequence>MAEALQLGVSDERHATIAAVKKQPAKKKAAAHAGSVEPQEEEAGDDEEVDGSSRSHLGAPCALEDLVRAWIRRRPDLFRLKSEPLELETEVELACAVPLALFRLPPFRILKQVLPGDEPEKHLQRLSRVLHEAETRYLAIFPKNGEDMSESRAEDFLQLTTLQDSLLTSVYGHLKKKMQRVHGPAIVPRRPGDDDAKQLLRAFQKHVDKDGYLCSSAVRVELDALCSLRNCTQTQLLKDAKLGPIFCSQMRMQMFVDSTIWVAITSWPVVTFHDLECAIMKGKDFRQQHRFTDCGLGSLLYHPMVAHFFFGHEESQTTPPTEFPKITSEQLLHLMVKSWLNDEGSFPHKAFENTWTLDAGLTAAAASLGLPSYRSIGVHVQREFLVKEVVKQALQRRDAIMKYCKKVVHESVKGGHLGNIPPWDHDRWSTFFSQLQRLNSLPEQVMCIKEVLQKEVRAIRSMGGDLEAALGKIFTPLLLLAISAAHVSCKAGSGKKLEAVASAASQLRELLPPGQSLEVAVEGQDPSSGDLEIQWPALPQPEDFGRRGAAAAGLCGESEATVVQHLREQLNASLLSLAENDVGLADLLTADGFGELLARNSSELAKLMERFAHKAGSSKLHSDLAHFCAELKTAQVPSAEAQSAVLHHFGPAVTAKEALLALDQAATTLPENRPVVEMAHALAAETSGLWHQPGSAVCVMDKEMVQHVVGQLSRAPVLMNLRDALPEWRGTFQSVLGDFSSFLRSTAFGDAWGQQSRGSLVMELHWEHFVRLPTGTVVDFFACVEARDAAGAAGSALRRPRMLDAPAWARQKLSYHLVNVRVMAQAPGSGWGSGQAWRFFRVAMIVAMSVLSGGKPWLFAGCASYRSGAATIRPACTAPRFRTARTVRERRGRAGQKPLIGGGGRDGDGEAEAKELTTKLSRAAPAAAILSLVDKEVDGSIFNYFHMAATLNRLGKFSQRRQLSPSDMASHVWPKLVSRLRAMLQEGKLLPRATSQVLWAVGELHDQLNGKVKGYDERPLMELMRYTQKKAGAMDPQSLSNCLLTLAKCRDEMPDMWATAKSIAGHIAHKVRDFNPQDLSNSLWAIATLQDTAPQVLAALPAIAGRIPRKVQGMTPQALSNSLWAAAKLQVAAPQVLTAVPAITERIPQKVREFDPQDLSNSFWAVANLKEAAPEVLATVPALVAQIPSAISAMMPAALHMSLWAASELGEDDLAAQLQKELRRRKR</sequence>
<dbReference type="GO" id="GO:0000963">
    <property type="term" value="P:mitochondrial RNA processing"/>
    <property type="evidence" value="ECO:0007669"/>
    <property type="project" value="TreeGrafter"/>
</dbReference>
<dbReference type="GO" id="GO:0003723">
    <property type="term" value="F:RNA binding"/>
    <property type="evidence" value="ECO:0007669"/>
    <property type="project" value="TreeGrafter"/>
</dbReference>
<dbReference type="OrthoDB" id="479031at2759"/>
<feature type="compositionally biased region" description="Acidic residues" evidence="1">
    <location>
        <begin position="38"/>
        <end position="50"/>
    </location>
</feature>
<dbReference type="Proteomes" id="UP000604046">
    <property type="component" value="Unassembled WGS sequence"/>
</dbReference>
<feature type="region of interest" description="Disordered" evidence="1">
    <location>
        <begin position="18"/>
        <end position="56"/>
    </location>
</feature>
<organism evidence="2 3">
    <name type="scientific">Symbiodinium natans</name>
    <dbReference type="NCBI Taxonomy" id="878477"/>
    <lineage>
        <taxon>Eukaryota</taxon>
        <taxon>Sar</taxon>
        <taxon>Alveolata</taxon>
        <taxon>Dinophyceae</taxon>
        <taxon>Suessiales</taxon>
        <taxon>Symbiodiniaceae</taxon>
        <taxon>Symbiodinium</taxon>
    </lineage>
</organism>
<evidence type="ECO:0000256" key="1">
    <source>
        <dbReference type="SAM" id="MobiDB-lite"/>
    </source>
</evidence>
<evidence type="ECO:0000313" key="3">
    <source>
        <dbReference type="Proteomes" id="UP000604046"/>
    </source>
</evidence>
<name>A0A812I9N7_9DINO</name>
<dbReference type="EMBL" id="CAJNDS010000202">
    <property type="protein sequence ID" value="CAE7026989.1"/>
    <property type="molecule type" value="Genomic_DNA"/>
</dbReference>